<evidence type="ECO:0000313" key="2">
    <source>
        <dbReference type="EMBL" id="MCX2742862.1"/>
    </source>
</evidence>
<organism evidence="2 3">
    <name type="scientific">Mangrovivirga halotolerans</name>
    <dbReference type="NCBI Taxonomy" id="2993936"/>
    <lineage>
        <taxon>Bacteria</taxon>
        <taxon>Pseudomonadati</taxon>
        <taxon>Bacteroidota</taxon>
        <taxon>Cytophagia</taxon>
        <taxon>Cytophagales</taxon>
        <taxon>Mangrovivirgaceae</taxon>
        <taxon>Mangrovivirga</taxon>
    </lineage>
</organism>
<protein>
    <submittedName>
        <fullName evidence="2">FAD-dependent oxidoreductase</fullName>
    </submittedName>
</protein>
<comment type="caution">
    <text evidence="2">The sequence shown here is derived from an EMBL/GenBank/DDBJ whole genome shotgun (WGS) entry which is preliminary data.</text>
</comment>
<dbReference type="SUPFAM" id="SSF51905">
    <property type="entry name" value="FAD/NAD(P)-binding domain"/>
    <property type="match status" value="1"/>
</dbReference>
<feature type="domain" description="FAD dependent oxidoreductase" evidence="1">
    <location>
        <begin position="14"/>
        <end position="374"/>
    </location>
</feature>
<dbReference type="RefSeq" id="WP_266055211.1">
    <property type="nucleotide sequence ID" value="NZ_JAPFQN010000002.1"/>
</dbReference>
<sequence>MLSFWEKSAMIDADIIIIGGGITGLSTAAALIEKDHKLKIKILERGVLPSGASTKNAGFACFGSLTEILDDLETLSPEGAAELVETRWRGLERLRKRLGDDKIGYEEHGGYELIKTEDYDCLNRMSEINKLLHPLFNKNVFHEDKELIDIFGFNSDKVETIITNPLEGQLHPGMMMRSLANYVKNKHVDIITGAEVIEVNKTTEPVEVSVRVPFDHSATIKFKAPKVLICNNAFVKPLLPDIDIKPGRGMVMVTEPVEGLKFQGAFHYDRGYFYFRNIDDRILIGGGRNLDYSGEETTDFGINDQIKNQLIDDLNKIISPGYSPKIEYEWSGIMGFGPNKKPVIKKESAGVWTAVRLGGMGVAIGSSLGKKLAEIVLND</sequence>
<dbReference type="InterPro" id="IPR036188">
    <property type="entry name" value="FAD/NAD-bd_sf"/>
</dbReference>
<gene>
    <name evidence="2" type="ORF">OO013_03230</name>
</gene>
<accession>A0ABT3RM20</accession>
<dbReference type="Gene3D" id="3.30.9.10">
    <property type="entry name" value="D-Amino Acid Oxidase, subunit A, domain 2"/>
    <property type="match status" value="1"/>
</dbReference>
<dbReference type="PANTHER" id="PTHR13847:SF281">
    <property type="entry name" value="FAD DEPENDENT OXIDOREDUCTASE DOMAIN-CONTAINING PROTEIN"/>
    <property type="match status" value="1"/>
</dbReference>
<keyword evidence="3" id="KW-1185">Reference proteome</keyword>
<evidence type="ECO:0000313" key="3">
    <source>
        <dbReference type="Proteomes" id="UP001209885"/>
    </source>
</evidence>
<dbReference type="InterPro" id="IPR006076">
    <property type="entry name" value="FAD-dep_OxRdtase"/>
</dbReference>
<reference evidence="2 3" key="1">
    <citation type="submission" date="2022-11" db="EMBL/GenBank/DDBJ databases">
        <title>The characterization of three novel Bacteroidetes species and genomic analysis of their roles in tidal elemental geochemical cycles.</title>
        <authorList>
            <person name="Ma K."/>
        </authorList>
    </citation>
    <scope>NUCLEOTIDE SEQUENCE [LARGE SCALE GENOMIC DNA]</scope>
    <source>
        <strain evidence="2 3">M17</strain>
    </source>
</reference>
<dbReference type="Proteomes" id="UP001209885">
    <property type="component" value="Unassembled WGS sequence"/>
</dbReference>
<dbReference type="Pfam" id="PF01266">
    <property type="entry name" value="DAO"/>
    <property type="match status" value="1"/>
</dbReference>
<proteinExistence type="predicted"/>
<dbReference type="PANTHER" id="PTHR13847">
    <property type="entry name" value="SARCOSINE DEHYDROGENASE-RELATED"/>
    <property type="match status" value="1"/>
</dbReference>
<dbReference type="EMBL" id="JAPFQN010000002">
    <property type="protein sequence ID" value="MCX2742862.1"/>
    <property type="molecule type" value="Genomic_DNA"/>
</dbReference>
<name>A0ABT3RM20_9BACT</name>
<dbReference type="Gene3D" id="3.50.50.60">
    <property type="entry name" value="FAD/NAD(P)-binding domain"/>
    <property type="match status" value="1"/>
</dbReference>
<evidence type="ECO:0000259" key="1">
    <source>
        <dbReference type="Pfam" id="PF01266"/>
    </source>
</evidence>